<protein>
    <submittedName>
        <fullName evidence="1">Protein SOSEKI 1</fullName>
    </submittedName>
</protein>
<accession>A0ACC3NC31</accession>
<organism evidence="1 2">
    <name type="scientific">Vermiconidia calcicola</name>
    <dbReference type="NCBI Taxonomy" id="1690605"/>
    <lineage>
        <taxon>Eukaryota</taxon>
        <taxon>Fungi</taxon>
        <taxon>Dikarya</taxon>
        <taxon>Ascomycota</taxon>
        <taxon>Pezizomycotina</taxon>
        <taxon>Dothideomycetes</taxon>
        <taxon>Dothideomycetidae</taxon>
        <taxon>Mycosphaerellales</taxon>
        <taxon>Extremaceae</taxon>
        <taxon>Vermiconidia</taxon>
    </lineage>
</organism>
<sequence length="704" mass="78578">MYQQSTNHNIGVGEHAPASASSSQSFQPAAANGENSSATARGSRQAPVTSGVASQGDHTPDHGPPAKSAPAALPPKHESPLQEGLWFKWVEPRNDSAYHLIQNYYFPHGMEVAEYFRDASLQPPITRESLQELDMPRIINNPKLRHDVNFDRELHFRPNTDGVKGRQKQQHARDYWQALEGELFLYGLVLGFRSDSSQARNQPYWETILVGSRKRLPTVLGTIRDIIESLVPDCDQKAICDRLDVALIMQEIQADVCDLVDLGNWLAKVLKNHCAPMRDHMVDDMRENITEGASDETPRTLVAGICKLLNVLEAMKLDVANHQIRHMRPLLVEDTVNFQRKYNAHRISMNKIAVPRAKLWIECEMSAANTTSHLKGLTSGLLRGLASNESLIQFPQTFYLDLDRLRGLRADLHSHIFYLICRDTLLDMARQASEGELNRSVAAFIHTLRAVVGPPGRWNEKLNNIAVEIMRIVLELEKKDVSYDETLLDFIEQRLEHDLLPGSQAFDKHAQDLSDRLLPKIQASVDKNINVNALDLQNSLLAPLPPAAPQHPMGFGAVLTPQAALPQQPIDPDDDFIRRFTHIIVLHWQVWADLVYMAPSDDDSSDEEAAQTPTSSVGSEASTVPVARAIFGRGKHWLPIGITVEEVPSPYLTPSGTPVPFGVQVPSTETEEELNDADGEGPDEQSQIDSERQRPALHDYTTTP</sequence>
<reference evidence="1" key="1">
    <citation type="submission" date="2023-07" db="EMBL/GenBank/DDBJ databases">
        <title>Black Yeasts Isolated from many extreme environments.</title>
        <authorList>
            <person name="Coleine C."/>
            <person name="Stajich J.E."/>
            <person name="Selbmann L."/>
        </authorList>
    </citation>
    <scope>NUCLEOTIDE SEQUENCE</scope>
    <source>
        <strain evidence="1">CCFEE 5714</strain>
    </source>
</reference>
<comment type="caution">
    <text evidence="1">The sequence shown here is derived from an EMBL/GenBank/DDBJ whole genome shotgun (WGS) entry which is preliminary data.</text>
</comment>
<proteinExistence type="predicted"/>
<evidence type="ECO:0000313" key="2">
    <source>
        <dbReference type="Proteomes" id="UP001281147"/>
    </source>
</evidence>
<evidence type="ECO:0000313" key="1">
    <source>
        <dbReference type="EMBL" id="KAK3714218.1"/>
    </source>
</evidence>
<keyword evidence="2" id="KW-1185">Reference proteome</keyword>
<gene>
    <name evidence="1" type="primary">SOK1</name>
    <name evidence="1" type="ORF">LTR37_008020</name>
</gene>
<name>A0ACC3NC31_9PEZI</name>
<dbReference type="EMBL" id="JAUTXU010000057">
    <property type="protein sequence ID" value="KAK3714218.1"/>
    <property type="molecule type" value="Genomic_DNA"/>
</dbReference>
<dbReference type="Proteomes" id="UP001281147">
    <property type="component" value="Unassembled WGS sequence"/>
</dbReference>